<protein>
    <submittedName>
        <fullName evidence="1">Uncharacterized protein</fullName>
    </submittedName>
</protein>
<proteinExistence type="predicted"/>
<evidence type="ECO:0000313" key="1">
    <source>
        <dbReference type="EnsemblProtists" id="Phyra95478"/>
    </source>
</evidence>
<dbReference type="InParanoid" id="H3HCS8"/>
<name>H3HCS8_PHYRM</name>
<reference evidence="1" key="2">
    <citation type="submission" date="2015-06" db="UniProtKB">
        <authorList>
            <consortium name="EnsemblProtists"/>
        </authorList>
    </citation>
    <scope>IDENTIFICATION</scope>
    <source>
        <strain evidence="1">Pr102</strain>
    </source>
</reference>
<organism evidence="1 2">
    <name type="scientific">Phytophthora ramorum</name>
    <name type="common">Sudden oak death agent</name>
    <dbReference type="NCBI Taxonomy" id="164328"/>
    <lineage>
        <taxon>Eukaryota</taxon>
        <taxon>Sar</taxon>
        <taxon>Stramenopiles</taxon>
        <taxon>Oomycota</taxon>
        <taxon>Peronosporomycetes</taxon>
        <taxon>Peronosporales</taxon>
        <taxon>Peronosporaceae</taxon>
        <taxon>Phytophthora</taxon>
    </lineage>
</organism>
<dbReference type="EMBL" id="DS566040">
    <property type="status" value="NOT_ANNOTATED_CDS"/>
    <property type="molecule type" value="Genomic_DNA"/>
</dbReference>
<dbReference type="STRING" id="164328.H3HCS8"/>
<sequence length="52" mass="6204">MLSREGLRRDLEREWALIESAEKKLVDEKKKVVAEWVGVEDAQREYDAKRDE</sequence>
<reference evidence="2" key="1">
    <citation type="journal article" date="2006" name="Science">
        <title>Phytophthora genome sequences uncover evolutionary origins and mechanisms of pathogenesis.</title>
        <authorList>
            <person name="Tyler B.M."/>
            <person name="Tripathy S."/>
            <person name="Zhang X."/>
            <person name="Dehal P."/>
            <person name="Jiang R.H."/>
            <person name="Aerts A."/>
            <person name="Arredondo F.D."/>
            <person name="Baxter L."/>
            <person name="Bensasson D."/>
            <person name="Beynon J.L."/>
            <person name="Chapman J."/>
            <person name="Damasceno C.M."/>
            <person name="Dorrance A.E."/>
            <person name="Dou D."/>
            <person name="Dickerman A.W."/>
            <person name="Dubchak I.L."/>
            <person name="Garbelotto M."/>
            <person name="Gijzen M."/>
            <person name="Gordon S.G."/>
            <person name="Govers F."/>
            <person name="Grunwald N.J."/>
            <person name="Huang W."/>
            <person name="Ivors K.L."/>
            <person name="Jones R.W."/>
            <person name="Kamoun S."/>
            <person name="Krampis K."/>
            <person name="Lamour K.H."/>
            <person name="Lee M.K."/>
            <person name="McDonald W.H."/>
            <person name="Medina M."/>
            <person name="Meijer H.J."/>
            <person name="Nordberg E.K."/>
            <person name="Maclean D.J."/>
            <person name="Ospina-Giraldo M.D."/>
            <person name="Morris P.F."/>
            <person name="Phuntumart V."/>
            <person name="Putnam N.H."/>
            <person name="Rash S."/>
            <person name="Rose J.K."/>
            <person name="Sakihama Y."/>
            <person name="Salamov A.A."/>
            <person name="Savidor A."/>
            <person name="Scheuring C.F."/>
            <person name="Smith B.M."/>
            <person name="Sobral B.W."/>
            <person name="Terry A."/>
            <person name="Torto-Alalibo T.A."/>
            <person name="Win J."/>
            <person name="Xu Z."/>
            <person name="Zhang H."/>
            <person name="Grigoriev I.V."/>
            <person name="Rokhsar D.S."/>
            <person name="Boore J.L."/>
        </authorList>
    </citation>
    <scope>NUCLEOTIDE SEQUENCE [LARGE SCALE GENOMIC DNA]</scope>
    <source>
        <strain evidence="2">Pr102</strain>
    </source>
</reference>
<dbReference type="Proteomes" id="UP000005238">
    <property type="component" value="Unassembled WGS sequence"/>
</dbReference>
<dbReference type="EnsemblProtists" id="Phyra95478">
    <property type="protein sequence ID" value="Phyra95478"/>
    <property type="gene ID" value="Phyra95478"/>
</dbReference>
<dbReference type="HOGENOM" id="CLU_3091511_0_0_1"/>
<keyword evidence="2" id="KW-1185">Reference proteome</keyword>
<accession>H3HCS8</accession>
<dbReference type="AlphaFoldDB" id="H3HCS8"/>
<dbReference type="eggNOG" id="ENOG502S5RA">
    <property type="taxonomic scope" value="Eukaryota"/>
</dbReference>
<evidence type="ECO:0000313" key="2">
    <source>
        <dbReference type="Proteomes" id="UP000005238"/>
    </source>
</evidence>